<keyword evidence="2" id="KW-1185">Reference proteome</keyword>
<protein>
    <submittedName>
        <fullName evidence="1">Glycoside hydrolase family 65</fullName>
    </submittedName>
</protein>
<keyword evidence="1" id="KW-0378">Hydrolase</keyword>
<reference evidence="1 2" key="1">
    <citation type="submission" date="2022-04" db="EMBL/GenBank/DDBJ databases">
        <title>Gracilibacillus sp. isolated from saltern.</title>
        <authorList>
            <person name="Won M."/>
            <person name="Lee C.-M."/>
            <person name="Woen H.-Y."/>
            <person name="Kwon S.-W."/>
        </authorList>
    </citation>
    <scope>NUCLEOTIDE SEQUENCE [LARGE SCALE GENOMIC DNA]</scope>
    <source>
        <strain evidence="1 2">SSWR10-1</strain>
    </source>
</reference>
<dbReference type="GO" id="GO:0016787">
    <property type="term" value="F:hydrolase activity"/>
    <property type="evidence" value="ECO:0007669"/>
    <property type="project" value="UniProtKB-KW"/>
</dbReference>
<dbReference type="EMBL" id="CP095072">
    <property type="protein sequence ID" value="UOQ48601.1"/>
    <property type="molecule type" value="Genomic_DNA"/>
</dbReference>
<gene>
    <name evidence="1" type="ORF">MUN88_00075</name>
</gene>
<dbReference type="Proteomes" id="UP000831782">
    <property type="component" value="Chromosome"/>
</dbReference>
<name>A0ABY4EX36_9BACI</name>
<dbReference type="InterPro" id="IPR012341">
    <property type="entry name" value="6hp_glycosidase-like_sf"/>
</dbReference>
<accession>A0ABY4EX36</accession>
<dbReference type="Gene3D" id="1.50.10.10">
    <property type="match status" value="1"/>
</dbReference>
<dbReference type="SUPFAM" id="SSF48208">
    <property type="entry name" value="Six-hairpin glycosidases"/>
    <property type="match status" value="1"/>
</dbReference>
<dbReference type="InterPro" id="IPR008928">
    <property type="entry name" value="6-hairpin_glycosidase_sf"/>
</dbReference>
<evidence type="ECO:0000313" key="1">
    <source>
        <dbReference type="EMBL" id="UOQ48601.1"/>
    </source>
</evidence>
<evidence type="ECO:0000313" key="2">
    <source>
        <dbReference type="Proteomes" id="UP000831782"/>
    </source>
</evidence>
<organism evidence="1 2">
    <name type="scientific">Gracilibacillus caseinilyticus</name>
    <dbReference type="NCBI Taxonomy" id="2932256"/>
    <lineage>
        <taxon>Bacteria</taxon>
        <taxon>Bacillati</taxon>
        <taxon>Bacillota</taxon>
        <taxon>Bacilli</taxon>
        <taxon>Bacillales</taxon>
        <taxon>Bacillaceae</taxon>
        <taxon>Gracilibacillus</taxon>
    </lineage>
</organism>
<proteinExistence type="predicted"/>
<sequence length="692" mass="79274">MSYRGGNSLNRKRIVQKHNPKIRGVEWLSPLSIGNGELGFSVDFTGLQSFPGLYDTPLGTQSNWGWHSTGGKQRFTGSDVEYQQFDHYGHKVPYPMKPGENEEAYHWHRQNPHRIQLVQLGFDFLDEHGQPIDAKDIRDINQELDLWSGILTSSYAIDGHKVEVKTVCDSYTDTIAVQIASPLLLKGRIRVSLAFPSPDVVDNNWSKATKLTWTNPERHQTEELLHSDERLVLQRVMDEDGYFTHWQKNGGHCERISAHHYQLTPSQEQAEYDFAVTFHAEKNVELLKFAEIAERAASHWADFWESGAFVSFEGSTDQRAMELERRVILSQYLTAIHSSGSIPPQETGLMYNSWFGKAHLEMHWWHAAHFPLWGRSDRLDKSLTWYREILPIAEDIASQQGYLGARWPKMVGIDGKQSPSPVAPGLIWQQPHPIMLAELLYRSDRDPAILAKYKEIVFQTAAFMADFAVWDADQESYVLGPPLIPAQECHRMEDSINPPYEVEYWKYGLETALEWSKRLDIAVEEKWVEVANHLQKPRALDGIYLAHQDCEDTFTEKNHDHPSMVAAYGILPGTMINKEWMRNTLMKVKKEWQWETAWGWDFPMCAMTAARLGERELAVDFLLLDAIKNTHLTNGHNYQRKGLTAYLPGNGGLLIAIAMMVAGWDGTDNQDYPGFPENGQWKVEAEGFQSYI</sequence>